<evidence type="ECO:0000313" key="3">
    <source>
        <dbReference type="Proteomes" id="UP001058271"/>
    </source>
</evidence>
<dbReference type="SUPFAM" id="SSF53697">
    <property type="entry name" value="SIS domain"/>
    <property type="match status" value="1"/>
</dbReference>
<dbReference type="PROSITE" id="PS51463">
    <property type="entry name" value="P_GLUCOSE_ISOMERASE_3"/>
    <property type="match status" value="1"/>
</dbReference>
<gene>
    <name evidence="2" type="ORF">Drose_09545</name>
</gene>
<keyword evidence="2" id="KW-0413">Isomerase</keyword>
<evidence type="ECO:0000313" key="2">
    <source>
        <dbReference type="EMBL" id="UWZ38455.1"/>
    </source>
</evidence>
<dbReference type="InterPro" id="IPR046348">
    <property type="entry name" value="SIS_dom_sf"/>
</dbReference>
<sequence>MSDLLDDAVTAAGLTVFGAASVPGSIDARTRLDPAALPPARSDDHDLVARITALRAEFLSRGLDHVVLCGMGESSLAAEVISRTLGVELTVLDSSDPHQVRAALDDRLARSVVVVASRSGSTVETDSHRRAYRQAFEDAGLQDVGRRFVYVTEPGSPLATTARETGSHLFLASSAHSAFSAFGLVPSGLAGVRVDTLLDEAFPRPAPHFAAGFSIAPPAPEPSAADFTDPALMLGAALATGALAGRDKLALASDGTGLDGLSDWIEHIVASATAGSGRGLLPVVLENPSSWGHEGPDVLSVTTGGALAAGVMPGGGIAPDLAVNGPLGAQFVVWERAAAIAGHLLGADPSARPDAEPTRLVLDAGLPHETPVFADGAVEVYGNTSATTLVAAVDELARGVPPLGYLAATAYLDRVGDAAAAGVRDALAARVARAVTFGWGPRYLHSTGRLHKGGPATGSFLQITGAVTDDLPVPGRPYTFGELQAAQAAGDRQALQAGGRPVLRLHLTDRATGIEQLLAALGG</sequence>
<dbReference type="InterPro" id="IPR001672">
    <property type="entry name" value="G6P_Isomerase"/>
</dbReference>
<organism evidence="2 3">
    <name type="scientific">Dactylosporangium roseum</name>
    <dbReference type="NCBI Taxonomy" id="47989"/>
    <lineage>
        <taxon>Bacteria</taxon>
        <taxon>Bacillati</taxon>
        <taxon>Actinomycetota</taxon>
        <taxon>Actinomycetes</taxon>
        <taxon>Micromonosporales</taxon>
        <taxon>Micromonosporaceae</taxon>
        <taxon>Dactylosporangium</taxon>
    </lineage>
</organism>
<feature type="domain" description="SIS" evidence="1">
    <location>
        <begin position="55"/>
        <end position="207"/>
    </location>
</feature>
<reference evidence="2" key="1">
    <citation type="submission" date="2021-04" db="EMBL/GenBank/DDBJ databases">
        <title>Biosynthetic gene clusters of Dactylosporangioum roseum.</title>
        <authorList>
            <person name="Hartkoorn R.C."/>
            <person name="Beaudoing E."/>
            <person name="Hot D."/>
            <person name="Moureu S."/>
        </authorList>
    </citation>
    <scope>NUCLEOTIDE SEQUENCE</scope>
    <source>
        <strain evidence="2">NRRL B-16295</strain>
    </source>
</reference>
<evidence type="ECO:0000259" key="1">
    <source>
        <dbReference type="PROSITE" id="PS51464"/>
    </source>
</evidence>
<keyword evidence="3" id="KW-1185">Reference proteome</keyword>
<protein>
    <submittedName>
        <fullName evidence="2">Glucose-6-phosphate isomerase</fullName>
    </submittedName>
</protein>
<name>A0ABY5Z8M2_9ACTN</name>
<dbReference type="Proteomes" id="UP001058271">
    <property type="component" value="Chromosome"/>
</dbReference>
<accession>A0ABY5Z8M2</accession>
<dbReference type="GO" id="GO:0016853">
    <property type="term" value="F:isomerase activity"/>
    <property type="evidence" value="ECO:0007669"/>
    <property type="project" value="UniProtKB-KW"/>
</dbReference>
<proteinExistence type="predicted"/>
<dbReference type="Gene3D" id="3.40.50.10490">
    <property type="entry name" value="Glucose-6-phosphate isomerase like protein, domain 1"/>
    <property type="match status" value="1"/>
</dbReference>
<dbReference type="InterPro" id="IPR001347">
    <property type="entry name" value="SIS_dom"/>
</dbReference>
<dbReference type="PROSITE" id="PS51464">
    <property type="entry name" value="SIS"/>
    <property type="match status" value="1"/>
</dbReference>
<dbReference type="EMBL" id="CP073721">
    <property type="protein sequence ID" value="UWZ38455.1"/>
    <property type="molecule type" value="Genomic_DNA"/>
</dbReference>